<comment type="caution">
    <text evidence="2">The sequence shown here is derived from an EMBL/GenBank/DDBJ whole genome shotgun (WGS) entry which is preliminary data.</text>
</comment>
<evidence type="ECO:0000313" key="3">
    <source>
        <dbReference type="Proteomes" id="UP000051612"/>
    </source>
</evidence>
<accession>A0A0R2BMG2</accession>
<protein>
    <submittedName>
        <fullName evidence="2">Membrane protein-like protein</fullName>
    </submittedName>
</protein>
<organism evidence="2 3">
    <name type="scientific">Ligilactobacillus murinus DSM 20452 = NBRC 14221</name>
    <dbReference type="NCBI Taxonomy" id="1423772"/>
    <lineage>
        <taxon>Bacteria</taxon>
        <taxon>Bacillati</taxon>
        <taxon>Bacillota</taxon>
        <taxon>Bacilli</taxon>
        <taxon>Lactobacillales</taxon>
        <taxon>Lactobacillaceae</taxon>
        <taxon>Ligilactobacillus</taxon>
    </lineage>
</organism>
<reference evidence="2 3" key="1">
    <citation type="journal article" date="2015" name="Genome Announc.">
        <title>Expanding the biotechnology potential of lactobacilli through comparative genomics of 213 strains and associated genera.</title>
        <authorList>
            <person name="Sun Z."/>
            <person name="Harris H.M."/>
            <person name="McCann A."/>
            <person name="Guo C."/>
            <person name="Argimon S."/>
            <person name="Zhang W."/>
            <person name="Yang X."/>
            <person name="Jeffery I.B."/>
            <person name="Cooney J.C."/>
            <person name="Kagawa T.F."/>
            <person name="Liu W."/>
            <person name="Song Y."/>
            <person name="Salvetti E."/>
            <person name="Wrobel A."/>
            <person name="Rasinkangas P."/>
            <person name="Parkhill J."/>
            <person name="Rea M.C."/>
            <person name="O'Sullivan O."/>
            <person name="Ritari J."/>
            <person name="Douillard F.P."/>
            <person name="Paul Ross R."/>
            <person name="Yang R."/>
            <person name="Briner A.E."/>
            <person name="Felis G.E."/>
            <person name="de Vos W.M."/>
            <person name="Barrangou R."/>
            <person name="Klaenhammer T.R."/>
            <person name="Caufield P.W."/>
            <person name="Cui Y."/>
            <person name="Zhang H."/>
            <person name="O'Toole P.W."/>
        </authorList>
    </citation>
    <scope>NUCLEOTIDE SEQUENCE [LARGE SCALE GENOMIC DNA]</scope>
    <source>
        <strain evidence="2 3">DSM 20452</strain>
    </source>
</reference>
<keyword evidence="1" id="KW-0812">Transmembrane</keyword>
<dbReference type="Proteomes" id="UP000051612">
    <property type="component" value="Unassembled WGS sequence"/>
</dbReference>
<dbReference type="RefSeq" id="WP_056958308.1">
    <property type="nucleotide sequence ID" value="NZ_AYYN01000028.1"/>
</dbReference>
<sequence>MNREKYLAELEEYLQPLTPEERADAIMFYSEFIEDAGLENRSQIEQRLGTPKQLSRKVLADHSIKMTDEEVKYQRTATPKSNVKMIWLILLALLASPFLLGASGVMIFVLIGILALVAGLIFGAVVALCALVVVMGLLFYVGIGLLFTNWAVGLFYLGLGALALGALLVVLPIAYWLVRLVLQGIANFSKYLYDKLSKKRKAKGGSDHEEDI</sequence>
<feature type="transmembrane region" description="Helical" evidence="1">
    <location>
        <begin position="85"/>
        <end position="114"/>
    </location>
</feature>
<name>A0A0R2BMG2_9LACO</name>
<feature type="transmembrane region" description="Helical" evidence="1">
    <location>
        <begin position="150"/>
        <end position="170"/>
    </location>
</feature>
<evidence type="ECO:0000313" key="2">
    <source>
        <dbReference type="EMBL" id="KRM76886.1"/>
    </source>
</evidence>
<keyword evidence="1" id="KW-0472">Membrane</keyword>
<dbReference type="AlphaFoldDB" id="A0A0R2BMG2"/>
<feature type="transmembrane region" description="Helical" evidence="1">
    <location>
        <begin position="120"/>
        <end position="143"/>
    </location>
</feature>
<proteinExistence type="predicted"/>
<gene>
    <name evidence="2" type="ORF">FC48_GL001264</name>
</gene>
<evidence type="ECO:0000256" key="1">
    <source>
        <dbReference type="SAM" id="Phobius"/>
    </source>
</evidence>
<keyword evidence="1" id="KW-1133">Transmembrane helix</keyword>
<dbReference type="Pfam" id="PF22564">
    <property type="entry name" value="HAAS"/>
    <property type="match status" value="1"/>
</dbReference>
<dbReference type="PATRIC" id="fig|1423772.3.peg.1353"/>
<dbReference type="EMBL" id="AYYN01000028">
    <property type="protein sequence ID" value="KRM76886.1"/>
    <property type="molecule type" value="Genomic_DNA"/>
</dbReference>